<dbReference type="GO" id="GO:0006071">
    <property type="term" value="P:glycerol metabolic process"/>
    <property type="evidence" value="ECO:0007669"/>
    <property type="project" value="UniProtKB-KW"/>
</dbReference>
<dbReference type="PROSITE" id="PS51078">
    <property type="entry name" value="ICLR_ED"/>
    <property type="match status" value="1"/>
</dbReference>
<dbReference type="SUPFAM" id="SSF46785">
    <property type="entry name" value="Winged helix' DNA-binding domain"/>
    <property type="match status" value="1"/>
</dbReference>
<keyword evidence="2" id="KW-0805">Transcription regulation</keyword>
<dbReference type="Gene3D" id="3.30.450.40">
    <property type="match status" value="1"/>
</dbReference>
<dbReference type="InterPro" id="IPR036388">
    <property type="entry name" value="WH-like_DNA-bd_sf"/>
</dbReference>
<dbReference type="PANTHER" id="PTHR30136">
    <property type="entry name" value="HELIX-TURN-HELIX TRANSCRIPTIONAL REGULATOR, ICLR FAMILY"/>
    <property type="match status" value="1"/>
</dbReference>
<dbReference type="InterPro" id="IPR005471">
    <property type="entry name" value="Tscrpt_reg_IclR_N"/>
</dbReference>
<dbReference type="InterPro" id="IPR050707">
    <property type="entry name" value="HTH_MetabolicPath_Reg"/>
</dbReference>
<dbReference type="InterPro" id="IPR036390">
    <property type="entry name" value="WH_DNA-bd_sf"/>
</dbReference>
<dbReference type="GO" id="GO:0045893">
    <property type="term" value="P:positive regulation of DNA-templated transcription"/>
    <property type="evidence" value="ECO:0007669"/>
    <property type="project" value="InterPro"/>
</dbReference>
<sequence>MSGSARRDGTVERVASVERDGTVAGGAGLERTDFVQSVAKTLDVIQAFDAEHRDLTLSDVARRTGQSRASARRFLLSLEALGFVRSDSGLFSLTPRVLALGHAFLSSLRLPEIAEPHLKALSQRLGESTSASVFDGDDVVYVARIPARRIMSVGIRVGSRFPAYATSMGRVMLAFAPEPAREAYLARVGLEPLTDRTIVDADRLRTELEQVRRQGWAVVDQELAIGLRSVAAPVRNAAGDVIAAINASTTAQPGSEPMDRATIDDLVATADRISADLRHAYPDMEDEQPRWGQPR</sequence>
<dbReference type="Pfam" id="PF01614">
    <property type="entry name" value="IclR_C"/>
    <property type="match status" value="1"/>
</dbReference>
<organism evidence="9 10">
    <name type="scientific">Intrasporangium chromatireducens Q5-1</name>
    <dbReference type="NCBI Taxonomy" id="584657"/>
    <lineage>
        <taxon>Bacteria</taxon>
        <taxon>Bacillati</taxon>
        <taxon>Actinomycetota</taxon>
        <taxon>Actinomycetes</taxon>
        <taxon>Micrococcales</taxon>
        <taxon>Intrasporangiaceae</taxon>
        <taxon>Intrasporangium</taxon>
    </lineage>
</organism>
<dbReference type="GO" id="GO:0045892">
    <property type="term" value="P:negative regulation of DNA-templated transcription"/>
    <property type="evidence" value="ECO:0007669"/>
    <property type="project" value="TreeGrafter"/>
</dbReference>
<dbReference type="FunFam" id="1.10.10.10:FF:000056">
    <property type="entry name" value="IclR family transcriptional regulator"/>
    <property type="match status" value="1"/>
</dbReference>
<gene>
    <name evidence="9" type="ORF">N864_18410</name>
</gene>
<dbReference type="Pfam" id="PF09339">
    <property type="entry name" value="HTH_IclR"/>
    <property type="match status" value="1"/>
</dbReference>
<dbReference type="InterPro" id="IPR029016">
    <property type="entry name" value="GAF-like_dom_sf"/>
</dbReference>
<dbReference type="Gene3D" id="1.10.10.10">
    <property type="entry name" value="Winged helix-like DNA-binding domain superfamily/Winged helix DNA-binding domain"/>
    <property type="match status" value="1"/>
</dbReference>
<evidence type="ECO:0000256" key="2">
    <source>
        <dbReference type="ARBA" id="ARBA00023015"/>
    </source>
</evidence>
<keyword evidence="3" id="KW-0238">DNA-binding</keyword>
<accession>W9GG31</accession>
<dbReference type="AlphaFoldDB" id="W9GG31"/>
<dbReference type="Proteomes" id="UP000019494">
    <property type="component" value="Unassembled WGS sequence"/>
</dbReference>
<comment type="function">
    <text evidence="5">May be an activator protein for the gylABX operon.</text>
</comment>
<keyword evidence="10" id="KW-1185">Reference proteome</keyword>
<keyword evidence="4" id="KW-0804">Transcription</keyword>
<protein>
    <recommendedName>
        <fullName evidence="6">Glycerol operon regulatory protein</fullName>
    </recommendedName>
</protein>
<dbReference type="SUPFAM" id="SSF55781">
    <property type="entry name" value="GAF domain-like"/>
    <property type="match status" value="1"/>
</dbReference>
<dbReference type="GO" id="GO:0003677">
    <property type="term" value="F:DNA binding"/>
    <property type="evidence" value="ECO:0007669"/>
    <property type="project" value="UniProtKB-KW"/>
</dbReference>
<proteinExistence type="predicted"/>
<evidence type="ECO:0000259" key="7">
    <source>
        <dbReference type="PROSITE" id="PS51077"/>
    </source>
</evidence>
<comment type="caution">
    <text evidence="9">The sequence shown here is derived from an EMBL/GenBank/DDBJ whole genome shotgun (WGS) entry which is preliminary data.</text>
</comment>
<dbReference type="InterPro" id="IPR014757">
    <property type="entry name" value="Tscrpt_reg_IclR_C"/>
</dbReference>
<feature type="domain" description="HTH iclR-type" evidence="7">
    <location>
        <begin position="35"/>
        <end position="95"/>
    </location>
</feature>
<name>W9GG31_9MICO</name>
<dbReference type="PATRIC" id="fig|584657.3.peg.4322"/>
<evidence type="ECO:0000256" key="3">
    <source>
        <dbReference type="ARBA" id="ARBA00023125"/>
    </source>
</evidence>
<dbReference type="InterPro" id="IPR012794">
    <property type="entry name" value="PcaR_PcaU"/>
</dbReference>
<evidence type="ECO:0000259" key="8">
    <source>
        <dbReference type="PROSITE" id="PS51078"/>
    </source>
</evidence>
<dbReference type="EMBL" id="AWQS01000456">
    <property type="protein sequence ID" value="EWT03798.1"/>
    <property type="molecule type" value="Genomic_DNA"/>
</dbReference>
<evidence type="ECO:0000313" key="9">
    <source>
        <dbReference type="EMBL" id="EWT03798.1"/>
    </source>
</evidence>
<feature type="domain" description="IclR-ED" evidence="8">
    <location>
        <begin position="96"/>
        <end position="279"/>
    </location>
</feature>
<evidence type="ECO:0000256" key="1">
    <source>
        <dbReference type="ARBA" id="ARBA00022798"/>
    </source>
</evidence>
<evidence type="ECO:0000256" key="5">
    <source>
        <dbReference type="ARBA" id="ARBA00058938"/>
    </source>
</evidence>
<evidence type="ECO:0000313" key="10">
    <source>
        <dbReference type="Proteomes" id="UP000019494"/>
    </source>
</evidence>
<dbReference type="GO" id="GO:0046278">
    <property type="term" value="P:3,4-dihydroxybenzoate metabolic process"/>
    <property type="evidence" value="ECO:0007669"/>
    <property type="project" value="InterPro"/>
</dbReference>
<evidence type="ECO:0000256" key="4">
    <source>
        <dbReference type="ARBA" id="ARBA00023163"/>
    </source>
</evidence>
<dbReference type="NCBIfam" id="TIGR02431">
    <property type="entry name" value="pcaR_pcaU"/>
    <property type="match status" value="1"/>
</dbReference>
<dbReference type="SMART" id="SM00346">
    <property type="entry name" value="HTH_ICLR"/>
    <property type="match status" value="1"/>
</dbReference>
<reference evidence="10" key="1">
    <citation type="submission" date="2013-08" db="EMBL/GenBank/DDBJ databases">
        <title>Intrasporangium oryzae NRRL B-24470.</title>
        <authorList>
            <person name="Liu H."/>
            <person name="Wang G."/>
        </authorList>
    </citation>
    <scope>NUCLEOTIDE SEQUENCE [LARGE SCALE GENOMIC DNA]</scope>
    <source>
        <strain evidence="10">Q5-1</strain>
    </source>
</reference>
<dbReference type="PANTHER" id="PTHR30136:SF34">
    <property type="entry name" value="TRANSCRIPTIONAL REGULATOR"/>
    <property type="match status" value="1"/>
</dbReference>
<dbReference type="GO" id="GO:0003700">
    <property type="term" value="F:DNA-binding transcription factor activity"/>
    <property type="evidence" value="ECO:0007669"/>
    <property type="project" value="TreeGrafter"/>
</dbReference>
<keyword evidence="1" id="KW-0319">Glycerol metabolism</keyword>
<evidence type="ECO:0000256" key="6">
    <source>
        <dbReference type="ARBA" id="ARBA00070406"/>
    </source>
</evidence>
<dbReference type="PROSITE" id="PS51077">
    <property type="entry name" value="HTH_ICLR"/>
    <property type="match status" value="1"/>
</dbReference>